<dbReference type="SUPFAM" id="SSF54862">
    <property type="entry name" value="4Fe-4S ferredoxins"/>
    <property type="match status" value="1"/>
</dbReference>
<proteinExistence type="predicted"/>
<name>A0A6C7EAI3_ILUCY</name>
<evidence type="ECO:0000313" key="7">
    <source>
        <dbReference type="EMBL" id="BAN02219.1"/>
    </source>
</evidence>
<keyword evidence="3" id="KW-0677">Repeat</keyword>
<dbReference type="AlphaFoldDB" id="A0A6C7EAI3"/>
<dbReference type="Proteomes" id="UP000011863">
    <property type="component" value="Chromosome"/>
</dbReference>
<evidence type="ECO:0000256" key="2">
    <source>
        <dbReference type="ARBA" id="ARBA00022723"/>
    </source>
</evidence>
<dbReference type="EMBL" id="AP012057">
    <property type="protein sequence ID" value="BAN02219.1"/>
    <property type="molecule type" value="Genomic_DNA"/>
</dbReference>
<reference evidence="7 8" key="1">
    <citation type="journal article" date="2013" name="Int. J. Syst. Evol. Microbiol.">
        <title>Ilumatobacter nonamiense sp. nov. and Ilumatobacter coccineum sp. nov., isolated from seashore sand.</title>
        <authorList>
            <person name="Matsumoto A."/>
            <person name="Kasai H."/>
            <person name="Matsuo Y."/>
            <person name="Shizuri Y."/>
            <person name="Ichikawa N."/>
            <person name="Fujita N."/>
            <person name="Omura S."/>
            <person name="Takahashi Y."/>
        </authorList>
    </citation>
    <scope>NUCLEOTIDE SEQUENCE [LARGE SCALE GENOMIC DNA]</scope>
    <source>
        <strain evidence="8">NBRC 103263 / KCTC 29153 / YM16-304</strain>
    </source>
</reference>
<keyword evidence="5" id="KW-0411">Iron-sulfur</keyword>
<gene>
    <name evidence="7" type="ORF">YM304_19050</name>
</gene>
<evidence type="ECO:0000256" key="1">
    <source>
        <dbReference type="ARBA" id="ARBA00022485"/>
    </source>
</evidence>
<keyword evidence="4" id="KW-0408">Iron</keyword>
<dbReference type="OrthoDB" id="9770306at2"/>
<dbReference type="GO" id="GO:0051539">
    <property type="term" value="F:4 iron, 4 sulfur cluster binding"/>
    <property type="evidence" value="ECO:0007669"/>
    <property type="project" value="UniProtKB-KW"/>
</dbReference>
<protein>
    <recommendedName>
        <fullName evidence="6">Cysteine-rich domain-containing protein</fullName>
    </recommendedName>
</protein>
<sequence length="439" mass="48056">MTPVDDPNHDLYLDEAATRSEMARVFDVCNSCRRCVDLCSSFPTLFEMLDRFDDHAAGNMTPAQQDAVVDACFQCTLCSVGCPHGPGTDDAVDMPRLMLRATAMQLDNGHRGTRDKITAQFLGRADLVGRLNTRTAAAANKVVEAPAGSWLRRLHSRLTGITATRRLPTYATERFSTWFARRPRITMQKKQASVTLFPTCLVEYQATDVGKDLVKVYERNGIECGVSNAKCCGAPWLHAGEVDRFAKLAAHNVATLADEVRSGTPIVVPQPTCSHVVKHHYAEHVPESSRADAELVAAHTYDAAEYLMMLHRGDDYVLDTDFTGSVPRTITYHAPSHLRSQETGLTSRDLMRLTGARIAVIQQSAGIESLWGYRAADDTIASDQARRFISAVERVHAQQSGAVAGDCHLANTVIAEHTELVAVHPIQIIARAYGIPGSS</sequence>
<evidence type="ECO:0000313" key="8">
    <source>
        <dbReference type="Proteomes" id="UP000011863"/>
    </source>
</evidence>
<dbReference type="PANTHER" id="PTHR32479">
    <property type="entry name" value="GLYCOLATE OXIDASE IRON-SULFUR SUBUNIT"/>
    <property type="match status" value="1"/>
</dbReference>
<evidence type="ECO:0000256" key="3">
    <source>
        <dbReference type="ARBA" id="ARBA00022737"/>
    </source>
</evidence>
<keyword evidence="8" id="KW-1185">Reference proteome</keyword>
<evidence type="ECO:0000256" key="4">
    <source>
        <dbReference type="ARBA" id="ARBA00023004"/>
    </source>
</evidence>
<evidence type="ECO:0000256" key="5">
    <source>
        <dbReference type="ARBA" id="ARBA00023014"/>
    </source>
</evidence>
<feature type="domain" description="Cysteine-rich" evidence="6">
    <location>
        <begin position="194"/>
        <end position="277"/>
    </location>
</feature>
<organism evidence="7 8">
    <name type="scientific">Ilumatobacter coccineus (strain NBRC 103263 / KCTC 29153 / YM16-304)</name>
    <dbReference type="NCBI Taxonomy" id="1313172"/>
    <lineage>
        <taxon>Bacteria</taxon>
        <taxon>Bacillati</taxon>
        <taxon>Actinomycetota</taxon>
        <taxon>Acidimicrobiia</taxon>
        <taxon>Acidimicrobiales</taxon>
        <taxon>Ilumatobacteraceae</taxon>
        <taxon>Ilumatobacter</taxon>
    </lineage>
</organism>
<keyword evidence="2" id="KW-0479">Metal-binding</keyword>
<dbReference type="GO" id="GO:0016491">
    <property type="term" value="F:oxidoreductase activity"/>
    <property type="evidence" value="ECO:0007669"/>
    <property type="project" value="UniProtKB-ARBA"/>
</dbReference>
<evidence type="ECO:0000259" key="6">
    <source>
        <dbReference type="Pfam" id="PF02754"/>
    </source>
</evidence>
<keyword evidence="1" id="KW-0004">4Fe-4S</keyword>
<dbReference type="RefSeq" id="WP_015441466.1">
    <property type="nucleotide sequence ID" value="NC_020520.1"/>
</dbReference>
<accession>A0A6C7EAI3</accession>
<dbReference type="KEGG" id="aym:YM304_19050"/>
<dbReference type="Pfam" id="PF13534">
    <property type="entry name" value="Fer4_17"/>
    <property type="match status" value="1"/>
</dbReference>
<dbReference type="InterPro" id="IPR004017">
    <property type="entry name" value="Cys_rich_dom"/>
</dbReference>
<dbReference type="Pfam" id="PF02754">
    <property type="entry name" value="CCG"/>
    <property type="match status" value="1"/>
</dbReference>
<dbReference type="PANTHER" id="PTHR32479:SF19">
    <property type="entry name" value="ANAEROBIC GLYCEROL-3-PHOSPHATE DEHYDROGENASE SUBUNIT C"/>
    <property type="match status" value="1"/>
</dbReference>
<dbReference type="GO" id="GO:0046872">
    <property type="term" value="F:metal ion binding"/>
    <property type="evidence" value="ECO:0007669"/>
    <property type="project" value="UniProtKB-KW"/>
</dbReference>